<dbReference type="SUPFAM" id="SSF141091">
    <property type="entry name" value="L21p-like"/>
    <property type="match status" value="1"/>
</dbReference>
<name>A0ABN7BVZ3_9MOLU</name>
<keyword evidence="5 6" id="KW-0687">Ribonucleoprotein</keyword>
<dbReference type="HAMAP" id="MF_01363">
    <property type="entry name" value="Ribosomal_bL21"/>
    <property type="match status" value="1"/>
</dbReference>
<keyword evidence="9" id="KW-1185">Reference proteome</keyword>
<evidence type="ECO:0000256" key="3">
    <source>
        <dbReference type="ARBA" id="ARBA00022884"/>
    </source>
</evidence>
<dbReference type="Proteomes" id="UP001473424">
    <property type="component" value="Chromosome"/>
</dbReference>
<keyword evidence="4 6" id="KW-0689">Ribosomal protein</keyword>
<accession>A0ABN7BVZ3</accession>
<proteinExistence type="inferred from homology"/>
<dbReference type="NCBIfam" id="TIGR00061">
    <property type="entry name" value="L21"/>
    <property type="match status" value="1"/>
</dbReference>
<evidence type="ECO:0000313" key="8">
    <source>
        <dbReference type="EMBL" id="BET39142.1"/>
    </source>
</evidence>
<dbReference type="InterPro" id="IPR028909">
    <property type="entry name" value="bL21-like"/>
</dbReference>
<dbReference type="PANTHER" id="PTHR21349">
    <property type="entry name" value="50S RIBOSOMAL PROTEIN L21"/>
    <property type="match status" value="1"/>
</dbReference>
<evidence type="ECO:0000256" key="1">
    <source>
        <dbReference type="ARBA" id="ARBA00008563"/>
    </source>
</evidence>
<evidence type="ECO:0000256" key="7">
    <source>
        <dbReference type="RuleBase" id="RU000562"/>
    </source>
</evidence>
<evidence type="ECO:0000256" key="5">
    <source>
        <dbReference type="ARBA" id="ARBA00023274"/>
    </source>
</evidence>
<dbReference type="Pfam" id="PF00829">
    <property type="entry name" value="Ribosomal_L21p"/>
    <property type="match status" value="1"/>
</dbReference>
<dbReference type="InterPro" id="IPR036164">
    <property type="entry name" value="bL21-like_sf"/>
</dbReference>
<dbReference type="InterPro" id="IPR018258">
    <property type="entry name" value="Ribosomal_bL21_CS"/>
</dbReference>
<dbReference type="EMBL" id="AP028955">
    <property type="protein sequence ID" value="BET39142.1"/>
    <property type="molecule type" value="Genomic_DNA"/>
</dbReference>
<comment type="function">
    <text evidence="6 7">This protein binds to 23S rRNA in the presence of protein L20.</text>
</comment>
<dbReference type="InterPro" id="IPR001787">
    <property type="entry name" value="Ribosomal_bL21"/>
</dbReference>
<evidence type="ECO:0000313" key="9">
    <source>
        <dbReference type="Proteomes" id="UP001473424"/>
    </source>
</evidence>
<dbReference type="PANTHER" id="PTHR21349:SF0">
    <property type="entry name" value="LARGE RIBOSOMAL SUBUNIT PROTEIN BL21M"/>
    <property type="match status" value="1"/>
</dbReference>
<reference evidence="9" key="1">
    <citation type="journal article" date="2024" name="FEMS Microbiol. Lett.">
        <title>Genomic insights into Spiroplasma endosymbionts that induce male-killing and protective phenotypes in the pea aphid.</title>
        <authorList>
            <person name="Arai H."/>
            <person name="Legeai F."/>
            <person name="Kageyama D."/>
            <person name="Sugio A."/>
            <person name="Simon J.C."/>
        </authorList>
    </citation>
    <scope>NUCLEOTIDE SEQUENCE [LARGE SCALE GENOMIC DNA]</scope>
    <source>
        <strain evidence="9">sAp269</strain>
    </source>
</reference>
<comment type="similarity">
    <text evidence="1 6 7">Belongs to the bacterial ribosomal protein bL21 family.</text>
</comment>
<keyword evidence="3 6" id="KW-0694">RNA-binding</keyword>
<organism evidence="8 9">
    <name type="scientific">Spiroplasma ixodetis</name>
    <dbReference type="NCBI Taxonomy" id="2141"/>
    <lineage>
        <taxon>Bacteria</taxon>
        <taxon>Bacillati</taxon>
        <taxon>Mycoplasmatota</taxon>
        <taxon>Mollicutes</taxon>
        <taxon>Entomoplasmatales</taxon>
        <taxon>Spiroplasmataceae</taxon>
        <taxon>Spiroplasma</taxon>
    </lineage>
</organism>
<sequence length="201" mass="22875">MFVVIQTGGKQINVSYDQEIFVEKLVGKAKDKIIFDKILMIDQQFGNPFLKGAEVHGKIIKQDKSKKIRVFKYKPKKNSKTMYGHRQPYTKVLITDILLGGKSLVDKKTEQSKSVIKDEVKKEVISEVVTPIIKEPKSVVSKVKKELTKEKVVKTKSVVKDNITEPDNTKTVVSEGNLKTIFDHKNMTVKVVKDDDENNKK</sequence>
<comment type="subunit">
    <text evidence="6">Part of the 50S ribosomal subunit. Contacts protein L20.</text>
</comment>
<gene>
    <name evidence="6" type="primary">rplU</name>
    <name evidence="8" type="ORF">SAP269_17310</name>
</gene>
<evidence type="ECO:0000256" key="4">
    <source>
        <dbReference type="ARBA" id="ARBA00022980"/>
    </source>
</evidence>
<evidence type="ECO:0000256" key="2">
    <source>
        <dbReference type="ARBA" id="ARBA00022730"/>
    </source>
</evidence>
<protein>
    <recommendedName>
        <fullName evidence="6">Large ribosomal subunit protein bL21</fullName>
    </recommendedName>
</protein>
<dbReference type="PROSITE" id="PS01169">
    <property type="entry name" value="RIBOSOMAL_L21"/>
    <property type="match status" value="1"/>
</dbReference>
<keyword evidence="2 6" id="KW-0699">rRNA-binding</keyword>
<evidence type="ECO:0000256" key="6">
    <source>
        <dbReference type="HAMAP-Rule" id="MF_01363"/>
    </source>
</evidence>